<dbReference type="GO" id="GO:0005524">
    <property type="term" value="F:ATP binding"/>
    <property type="evidence" value="ECO:0007669"/>
    <property type="project" value="UniProtKB-KW"/>
</dbReference>
<dbReference type="GO" id="GO:0006310">
    <property type="term" value="P:DNA recombination"/>
    <property type="evidence" value="ECO:0007669"/>
    <property type="project" value="InterPro"/>
</dbReference>
<evidence type="ECO:0000256" key="1">
    <source>
        <dbReference type="ARBA" id="ARBA00022515"/>
    </source>
</evidence>
<dbReference type="AlphaFoldDB" id="A0A3B1B046"/>
<evidence type="ECO:0000313" key="15">
    <source>
        <dbReference type="EMBL" id="VAW99684.1"/>
    </source>
</evidence>
<dbReference type="NCBIfam" id="TIGR00595">
    <property type="entry name" value="priA"/>
    <property type="match status" value="1"/>
</dbReference>
<evidence type="ECO:0000259" key="14">
    <source>
        <dbReference type="PROSITE" id="PS51194"/>
    </source>
</evidence>
<evidence type="ECO:0000256" key="11">
    <source>
        <dbReference type="ARBA" id="ARBA00034808"/>
    </source>
</evidence>
<evidence type="ECO:0000256" key="3">
    <source>
        <dbReference type="ARBA" id="ARBA00022723"/>
    </source>
</evidence>
<dbReference type="Pfam" id="PF17764">
    <property type="entry name" value="PriA_3primeBD"/>
    <property type="match status" value="1"/>
</dbReference>
<dbReference type="InterPro" id="IPR027417">
    <property type="entry name" value="P-loop_NTPase"/>
</dbReference>
<evidence type="ECO:0000256" key="8">
    <source>
        <dbReference type="ARBA" id="ARBA00022840"/>
    </source>
</evidence>
<dbReference type="EMBL" id="UOFR01000069">
    <property type="protein sequence ID" value="VAW99684.1"/>
    <property type="molecule type" value="Genomic_DNA"/>
</dbReference>
<dbReference type="GO" id="GO:1990077">
    <property type="term" value="C:primosome complex"/>
    <property type="evidence" value="ECO:0007669"/>
    <property type="project" value="UniProtKB-KW"/>
</dbReference>
<dbReference type="GO" id="GO:0043138">
    <property type="term" value="F:3'-5' DNA helicase activity"/>
    <property type="evidence" value="ECO:0007669"/>
    <property type="project" value="UniProtKB-EC"/>
</dbReference>
<comment type="catalytic activity">
    <reaction evidence="12">
        <text>ATP + H2O = ADP + phosphate + H(+)</text>
        <dbReference type="Rhea" id="RHEA:13065"/>
        <dbReference type="ChEBI" id="CHEBI:15377"/>
        <dbReference type="ChEBI" id="CHEBI:15378"/>
        <dbReference type="ChEBI" id="CHEBI:30616"/>
        <dbReference type="ChEBI" id="CHEBI:43474"/>
        <dbReference type="ChEBI" id="CHEBI:456216"/>
        <dbReference type="EC" id="5.6.2.4"/>
    </reaction>
</comment>
<reference evidence="15" key="1">
    <citation type="submission" date="2018-06" db="EMBL/GenBank/DDBJ databases">
        <authorList>
            <person name="Zhirakovskaya E."/>
        </authorList>
    </citation>
    <scope>NUCLEOTIDE SEQUENCE</scope>
</reference>
<proteinExistence type="inferred from homology"/>
<dbReference type="Pfam" id="PF00270">
    <property type="entry name" value="DEAD"/>
    <property type="match status" value="1"/>
</dbReference>
<dbReference type="GO" id="GO:0003677">
    <property type="term" value="F:DNA binding"/>
    <property type="evidence" value="ECO:0007669"/>
    <property type="project" value="UniProtKB-KW"/>
</dbReference>
<dbReference type="CDD" id="cd17929">
    <property type="entry name" value="DEXHc_priA"/>
    <property type="match status" value="1"/>
</dbReference>
<accession>A0A3B1B046</accession>
<dbReference type="PROSITE" id="PS51194">
    <property type="entry name" value="HELICASE_CTER"/>
    <property type="match status" value="1"/>
</dbReference>
<dbReference type="InterPro" id="IPR040498">
    <property type="entry name" value="PriA_CRR"/>
</dbReference>
<protein>
    <recommendedName>
        <fullName evidence="11">DNA 3'-5' helicase</fullName>
        <ecNumber evidence="11">5.6.2.4</ecNumber>
    </recommendedName>
</protein>
<dbReference type="GO" id="GO:0006270">
    <property type="term" value="P:DNA replication initiation"/>
    <property type="evidence" value="ECO:0007669"/>
    <property type="project" value="TreeGrafter"/>
</dbReference>
<dbReference type="InterPro" id="IPR011545">
    <property type="entry name" value="DEAD/DEAH_box_helicase_dom"/>
</dbReference>
<feature type="domain" description="Helicase C-terminal" evidence="14">
    <location>
        <begin position="477"/>
        <end position="640"/>
    </location>
</feature>
<evidence type="ECO:0000256" key="4">
    <source>
        <dbReference type="ARBA" id="ARBA00022741"/>
    </source>
</evidence>
<dbReference type="GO" id="GO:0006302">
    <property type="term" value="P:double-strand break repair"/>
    <property type="evidence" value="ECO:0007669"/>
    <property type="project" value="InterPro"/>
</dbReference>
<dbReference type="Gene3D" id="3.40.1440.60">
    <property type="entry name" value="PriA, 3(prime) DNA-binding domain"/>
    <property type="match status" value="1"/>
</dbReference>
<dbReference type="GO" id="GO:0006269">
    <property type="term" value="P:DNA replication, synthesis of primer"/>
    <property type="evidence" value="ECO:0007669"/>
    <property type="project" value="UniProtKB-KW"/>
</dbReference>
<keyword evidence="7" id="KW-0862">Zinc</keyword>
<keyword evidence="6 15" id="KW-0347">Helicase</keyword>
<keyword evidence="10" id="KW-0413">Isomerase</keyword>
<evidence type="ECO:0000259" key="13">
    <source>
        <dbReference type="PROSITE" id="PS51192"/>
    </source>
</evidence>
<sequence length="736" mass="82926">MPNEPENPDQYLKIAVPTPLRRLFTYKTKTTSQSQRVGCRVWVPFGRRRLLAVIAEEASPNKPNGVKLKSIENLIDLHPLWPQELWAMLNWAAQYYQHALGDVLNTAMPALLRQGKAAEYPRQLFWSLTPQGQALELDSLKRAPRQRAILQALQQSELSDSSLREQFPGSSEIFKKLVEKQWLSRREQTGQPDILQGQAATGPELNAEQAIAVDSIIDSLGQYMTYLLEGVTGSGKTEVYLHCIEACIKQGRQALVLIPEIGLTPQMIQRFSKRLSGRIGVLHSGLSDSERLQTWLAARSGELDVVLGTRSAIFTAMKDIGLIIVDEEHDASYKQQDSFRYSARDLAIWRASQNNSPIVLGSATPSLESLSNTERDRYQKLSLTQRAGNAIPPQLKLLDMRSQPIEEGLSHRLLQVMKTHLDNDQQVLLFLNRRGFSPTLMCHDCGWMAHCPRCETNMTYHHSDKRLRCHHCGSDRRAEHTCGNCQSENLLNIGTGTERIEVALQERFEDVEVIRIDRDTTRRKGSLEKLLQKVQHGKRQILIGTQMLAKGHHFPNVTMVGIIDADQGLHSPEFRAPERMAQLILQVAGRAGRAEQPGEVYIQTHHPDHPQVLTLIQSGYPEFARQLLAERKEVGLPPYTAMAIFRAEAVDRHSPQDFLQQVRDCLAQSANAQIQLYGAMPAPMEKRAGRFRSQLIVQASSRAGLQAFLASGLEQIENIKASKVRWSLDVDPIDTY</sequence>
<dbReference type="InterPro" id="IPR041222">
    <property type="entry name" value="PriA_3primeBD"/>
</dbReference>
<evidence type="ECO:0000256" key="12">
    <source>
        <dbReference type="ARBA" id="ARBA00048988"/>
    </source>
</evidence>
<dbReference type="CDD" id="cd18804">
    <property type="entry name" value="SF2_C_priA"/>
    <property type="match status" value="1"/>
</dbReference>
<keyword evidence="4" id="KW-0547">Nucleotide-binding</keyword>
<dbReference type="GO" id="GO:0046872">
    <property type="term" value="F:metal ion binding"/>
    <property type="evidence" value="ECO:0007669"/>
    <property type="project" value="UniProtKB-KW"/>
</dbReference>
<dbReference type="InterPro" id="IPR042115">
    <property type="entry name" value="PriA_3primeBD_sf"/>
</dbReference>
<dbReference type="Gene3D" id="3.40.50.300">
    <property type="entry name" value="P-loop containing nucleotide triphosphate hydrolases"/>
    <property type="match status" value="2"/>
</dbReference>
<dbReference type="FunFam" id="3.40.50.300:FF:000489">
    <property type="entry name" value="Primosome assembly protein PriA"/>
    <property type="match status" value="1"/>
</dbReference>
<gene>
    <name evidence="15" type="ORF">MNBD_GAMMA21-1685</name>
</gene>
<evidence type="ECO:0000256" key="5">
    <source>
        <dbReference type="ARBA" id="ARBA00022801"/>
    </source>
</evidence>
<dbReference type="NCBIfam" id="NF004067">
    <property type="entry name" value="PRK05580.1-4"/>
    <property type="match status" value="1"/>
</dbReference>
<evidence type="ECO:0000256" key="6">
    <source>
        <dbReference type="ARBA" id="ARBA00022806"/>
    </source>
</evidence>
<evidence type="ECO:0000256" key="9">
    <source>
        <dbReference type="ARBA" id="ARBA00023125"/>
    </source>
</evidence>
<dbReference type="PANTHER" id="PTHR30580:SF0">
    <property type="entry name" value="PRIMOSOMAL PROTEIN N"/>
    <property type="match status" value="1"/>
</dbReference>
<name>A0A3B1B046_9ZZZZ</name>
<keyword evidence="1" id="KW-0639">Primosome</keyword>
<dbReference type="PANTHER" id="PTHR30580">
    <property type="entry name" value="PRIMOSOMAL PROTEIN N"/>
    <property type="match status" value="1"/>
</dbReference>
<keyword evidence="9" id="KW-0238">DNA-binding</keyword>
<dbReference type="InterPro" id="IPR001650">
    <property type="entry name" value="Helicase_C-like"/>
</dbReference>
<dbReference type="InterPro" id="IPR014001">
    <property type="entry name" value="Helicase_ATP-bd"/>
</dbReference>
<dbReference type="InterPro" id="IPR005259">
    <property type="entry name" value="PriA"/>
</dbReference>
<dbReference type="EC" id="5.6.2.4" evidence="11"/>
<evidence type="ECO:0000256" key="10">
    <source>
        <dbReference type="ARBA" id="ARBA00023235"/>
    </source>
</evidence>
<evidence type="ECO:0000256" key="7">
    <source>
        <dbReference type="ARBA" id="ARBA00022833"/>
    </source>
</evidence>
<organism evidence="15">
    <name type="scientific">hydrothermal vent metagenome</name>
    <dbReference type="NCBI Taxonomy" id="652676"/>
    <lineage>
        <taxon>unclassified sequences</taxon>
        <taxon>metagenomes</taxon>
        <taxon>ecological metagenomes</taxon>
    </lineage>
</organism>
<dbReference type="NCBIfam" id="NF004065">
    <property type="entry name" value="PRK05580.1-1"/>
    <property type="match status" value="1"/>
</dbReference>
<dbReference type="HAMAP" id="MF_00983">
    <property type="entry name" value="PriA"/>
    <property type="match status" value="1"/>
</dbReference>
<keyword evidence="3" id="KW-0479">Metal-binding</keyword>
<dbReference type="InterPro" id="IPR041236">
    <property type="entry name" value="PriA_C"/>
</dbReference>
<dbReference type="FunFam" id="3.40.1440.60:FF:000001">
    <property type="entry name" value="Primosomal protein N"/>
    <property type="match status" value="1"/>
</dbReference>
<dbReference type="SMART" id="SM00490">
    <property type="entry name" value="HELICc"/>
    <property type="match status" value="1"/>
</dbReference>
<feature type="domain" description="Helicase ATP-binding" evidence="13">
    <location>
        <begin position="217"/>
        <end position="383"/>
    </location>
</feature>
<dbReference type="Pfam" id="PF00271">
    <property type="entry name" value="Helicase_C"/>
    <property type="match status" value="1"/>
</dbReference>
<dbReference type="GO" id="GO:0016787">
    <property type="term" value="F:hydrolase activity"/>
    <property type="evidence" value="ECO:0007669"/>
    <property type="project" value="UniProtKB-KW"/>
</dbReference>
<keyword evidence="5" id="KW-0378">Hydrolase</keyword>
<dbReference type="SUPFAM" id="SSF52540">
    <property type="entry name" value="P-loop containing nucleoside triphosphate hydrolases"/>
    <property type="match status" value="1"/>
</dbReference>
<dbReference type="Pfam" id="PF18319">
    <property type="entry name" value="Zn_ribbon_PriA"/>
    <property type="match status" value="1"/>
</dbReference>
<keyword evidence="2" id="KW-0235">DNA replication</keyword>
<dbReference type="PROSITE" id="PS51192">
    <property type="entry name" value="HELICASE_ATP_BIND_1"/>
    <property type="match status" value="1"/>
</dbReference>
<evidence type="ECO:0000256" key="2">
    <source>
        <dbReference type="ARBA" id="ARBA00022705"/>
    </source>
</evidence>
<dbReference type="SMART" id="SM00487">
    <property type="entry name" value="DEXDc"/>
    <property type="match status" value="1"/>
</dbReference>
<keyword evidence="8" id="KW-0067">ATP-binding</keyword>
<dbReference type="Pfam" id="PF18074">
    <property type="entry name" value="PriA_C"/>
    <property type="match status" value="1"/>
</dbReference>